<reference evidence="1" key="1">
    <citation type="submission" date="2021-02" db="EMBL/GenBank/DDBJ databases">
        <authorList>
            <person name="Palmer J.M."/>
        </authorList>
    </citation>
    <scope>NUCLEOTIDE SEQUENCE</scope>
    <source>
        <strain evidence="1">SCRP734</strain>
    </source>
</reference>
<dbReference type="Proteomes" id="UP000694044">
    <property type="component" value="Unassembled WGS sequence"/>
</dbReference>
<protein>
    <submittedName>
        <fullName evidence="1">Uncharacterized protein</fullName>
    </submittedName>
</protein>
<keyword evidence="2" id="KW-1185">Reference proteome</keyword>
<evidence type="ECO:0000313" key="2">
    <source>
        <dbReference type="Proteomes" id="UP000694044"/>
    </source>
</evidence>
<comment type="caution">
    <text evidence="1">The sequence shown here is derived from an EMBL/GenBank/DDBJ whole genome shotgun (WGS) entry which is preliminary data.</text>
</comment>
<evidence type="ECO:0000313" key="1">
    <source>
        <dbReference type="EMBL" id="KAG7375109.1"/>
    </source>
</evidence>
<accession>A0A8T1V4U4</accession>
<gene>
    <name evidence="1" type="ORF">PHYPSEUDO_003929</name>
</gene>
<dbReference type="AlphaFoldDB" id="A0A8T1V4U4"/>
<name>A0A8T1V4U4_9STRA</name>
<organism evidence="1 2">
    <name type="scientific">Phytophthora pseudosyringae</name>
    <dbReference type="NCBI Taxonomy" id="221518"/>
    <lineage>
        <taxon>Eukaryota</taxon>
        <taxon>Sar</taxon>
        <taxon>Stramenopiles</taxon>
        <taxon>Oomycota</taxon>
        <taxon>Peronosporomycetes</taxon>
        <taxon>Peronosporales</taxon>
        <taxon>Peronosporaceae</taxon>
        <taxon>Phytophthora</taxon>
    </lineage>
</organism>
<dbReference type="EMBL" id="JAGDFM010001825">
    <property type="protein sequence ID" value="KAG7375109.1"/>
    <property type="molecule type" value="Genomic_DNA"/>
</dbReference>
<sequence>MDSVDGTRDCANSRDRRPASLVGVALLQQVAHAPCPIACATCSRGRLPACPVLLVVALLPVDGILRVRPLLVVGLCVGRPVQFIVDSAPLVGVLRPATDGPCVIACYSPHLCNVDHVTTN</sequence>
<proteinExistence type="predicted"/>